<feature type="transmembrane region" description="Helical" evidence="6">
    <location>
        <begin position="80"/>
        <end position="101"/>
    </location>
</feature>
<keyword evidence="2" id="KW-1003">Cell membrane</keyword>
<accession>A0A9E5MQI4</accession>
<protein>
    <submittedName>
        <fullName evidence="7">Oligosaccharide flippase family protein</fullName>
    </submittedName>
</protein>
<feature type="transmembrane region" description="Helical" evidence="6">
    <location>
        <begin position="368"/>
        <end position="387"/>
    </location>
</feature>
<keyword evidence="4 6" id="KW-1133">Transmembrane helix</keyword>
<sequence>MKDLLYKIAISGSVKMASAIIAFFLTVVVARTLGADEAGLFLLVVSLLASLSVFFRLGLDGVILKVVGAEGLSDKAQAQLRTGLCWIMLVSLPMALGISLSAEWWAVSLFDKPAFSPVLRWAVWALPCMSMFMLLAMGFIGLHQVVLGTLFQNLGLATVFLLLLGAYHYWWPESLSAQLAAQLYMLAAVAVGLLAVTLWVINPQVSLFCRTSVKSPKLWAASSNLWVANSMSLAVIWSGVLVGGAYLPTAELAHLSAAQRTSNLTSFVLMVVNVVVAPRYARLWAEDNQDQVRSLARWSTRCMIVLVLPVIAVMMMLPSYIMSIFGEGFEQGAILLMIMSAGQFVNVATGSVAYLLQMSGHERDFRRVTLFAGPLAIIAAVAFTAQWGAVGAASATALGLSVQNLGALWMVKKRLGFWPIG</sequence>
<dbReference type="PANTHER" id="PTHR30250:SF11">
    <property type="entry name" value="O-ANTIGEN TRANSPORTER-RELATED"/>
    <property type="match status" value="1"/>
</dbReference>
<dbReference type="Proteomes" id="UP000787472">
    <property type="component" value="Unassembled WGS sequence"/>
</dbReference>
<feature type="transmembrane region" description="Helical" evidence="6">
    <location>
        <begin position="121"/>
        <end position="142"/>
    </location>
</feature>
<dbReference type="InterPro" id="IPR050833">
    <property type="entry name" value="Poly_Biosynth_Transport"/>
</dbReference>
<keyword evidence="8" id="KW-1185">Reference proteome</keyword>
<dbReference type="InterPro" id="IPR002797">
    <property type="entry name" value="Polysacc_synth"/>
</dbReference>
<feature type="transmembrane region" description="Helical" evidence="6">
    <location>
        <begin position="302"/>
        <end position="321"/>
    </location>
</feature>
<dbReference type="EMBL" id="JAAONZ010000033">
    <property type="protein sequence ID" value="NHO68483.1"/>
    <property type="molecule type" value="Genomic_DNA"/>
</dbReference>
<evidence type="ECO:0000256" key="4">
    <source>
        <dbReference type="ARBA" id="ARBA00022989"/>
    </source>
</evidence>
<evidence type="ECO:0000256" key="5">
    <source>
        <dbReference type="ARBA" id="ARBA00023136"/>
    </source>
</evidence>
<dbReference type="PANTHER" id="PTHR30250">
    <property type="entry name" value="PST FAMILY PREDICTED COLANIC ACID TRANSPORTER"/>
    <property type="match status" value="1"/>
</dbReference>
<keyword evidence="3 6" id="KW-0812">Transmembrane</keyword>
<gene>
    <name evidence="7" type="ORF">G8770_23265</name>
</gene>
<feature type="transmembrane region" description="Helical" evidence="6">
    <location>
        <begin position="154"/>
        <end position="171"/>
    </location>
</feature>
<feature type="transmembrane region" description="Helical" evidence="6">
    <location>
        <begin position="223"/>
        <end position="244"/>
    </location>
</feature>
<organism evidence="7 8">
    <name type="scientific">Pseudomaricurvus hydrocarbonicus</name>
    <dbReference type="NCBI Taxonomy" id="1470433"/>
    <lineage>
        <taxon>Bacteria</taxon>
        <taxon>Pseudomonadati</taxon>
        <taxon>Pseudomonadota</taxon>
        <taxon>Gammaproteobacteria</taxon>
        <taxon>Cellvibrionales</taxon>
        <taxon>Cellvibrionaceae</taxon>
        <taxon>Pseudomaricurvus</taxon>
    </lineage>
</organism>
<keyword evidence="5 6" id="KW-0472">Membrane</keyword>
<feature type="transmembrane region" description="Helical" evidence="6">
    <location>
        <begin position="264"/>
        <end position="281"/>
    </location>
</feature>
<feature type="transmembrane region" description="Helical" evidence="6">
    <location>
        <begin position="12"/>
        <end position="33"/>
    </location>
</feature>
<feature type="transmembrane region" description="Helical" evidence="6">
    <location>
        <begin position="333"/>
        <end position="356"/>
    </location>
</feature>
<dbReference type="RefSeq" id="WP_167192450.1">
    <property type="nucleotide sequence ID" value="NZ_JAAONZ010000033.1"/>
</dbReference>
<comment type="caution">
    <text evidence="7">The sequence shown here is derived from an EMBL/GenBank/DDBJ whole genome shotgun (WGS) entry which is preliminary data.</text>
</comment>
<dbReference type="GO" id="GO:0005886">
    <property type="term" value="C:plasma membrane"/>
    <property type="evidence" value="ECO:0007669"/>
    <property type="project" value="UniProtKB-SubCell"/>
</dbReference>
<evidence type="ECO:0000256" key="2">
    <source>
        <dbReference type="ARBA" id="ARBA00022475"/>
    </source>
</evidence>
<evidence type="ECO:0000313" key="8">
    <source>
        <dbReference type="Proteomes" id="UP000787472"/>
    </source>
</evidence>
<evidence type="ECO:0000313" key="7">
    <source>
        <dbReference type="EMBL" id="NHO68483.1"/>
    </source>
</evidence>
<evidence type="ECO:0000256" key="6">
    <source>
        <dbReference type="SAM" id="Phobius"/>
    </source>
</evidence>
<evidence type="ECO:0000256" key="3">
    <source>
        <dbReference type="ARBA" id="ARBA00022692"/>
    </source>
</evidence>
<feature type="transmembrane region" description="Helical" evidence="6">
    <location>
        <begin position="39"/>
        <end position="59"/>
    </location>
</feature>
<reference evidence="7" key="1">
    <citation type="submission" date="2020-03" db="EMBL/GenBank/DDBJ databases">
        <authorList>
            <person name="Guo F."/>
        </authorList>
    </citation>
    <scope>NUCLEOTIDE SEQUENCE</scope>
    <source>
        <strain evidence="7">JCM 30134</strain>
    </source>
</reference>
<dbReference type="Pfam" id="PF01943">
    <property type="entry name" value="Polysacc_synt"/>
    <property type="match status" value="1"/>
</dbReference>
<evidence type="ECO:0000256" key="1">
    <source>
        <dbReference type="ARBA" id="ARBA00004651"/>
    </source>
</evidence>
<feature type="transmembrane region" description="Helical" evidence="6">
    <location>
        <begin position="183"/>
        <end position="202"/>
    </location>
</feature>
<dbReference type="AlphaFoldDB" id="A0A9E5MQI4"/>
<comment type="subcellular location">
    <subcellularLocation>
        <location evidence="1">Cell membrane</location>
        <topology evidence="1">Multi-pass membrane protein</topology>
    </subcellularLocation>
</comment>
<proteinExistence type="predicted"/>
<name>A0A9E5MQI4_9GAMM</name>